<feature type="transmembrane region" description="Helical" evidence="5">
    <location>
        <begin position="147"/>
        <end position="167"/>
    </location>
</feature>
<dbReference type="RefSeq" id="XP_022238505.1">
    <property type="nucleotide sequence ID" value="XM_022382797.1"/>
</dbReference>
<feature type="transmembrane region" description="Helical" evidence="5">
    <location>
        <begin position="187"/>
        <end position="207"/>
    </location>
</feature>
<dbReference type="Pfam" id="PF03151">
    <property type="entry name" value="TPT"/>
    <property type="match status" value="1"/>
</dbReference>
<protein>
    <submittedName>
        <fullName evidence="8">Solute carrier family 35 member D3-like</fullName>
    </submittedName>
</protein>
<organism evidence="7 8">
    <name type="scientific">Limulus polyphemus</name>
    <name type="common">Atlantic horseshoe crab</name>
    <dbReference type="NCBI Taxonomy" id="6850"/>
    <lineage>
        <taxon>Eukaryota</taxon>
        <taxon>Metazoa</taxon>
        <taxon>Ecdysozoa</taxon>
        <taxon>Arthropoda</taxon>
        <taxon>Chelicerata</taxon>
        <taxon>Merostomata</taxon>
        <taxon>Xiphosura</taxon>
        <taxon>Limulidae</taxon>
        <taxon>Limulus</taxon>
    </lineage>
</organism>
<keyword evidence="7" id="KW-1185">Reference proteome</keyword>
<evidence type="ECO:0000313" key="7">
    <source>
        <dbReference type="Proteomes" id="UP000694941"/>
    </source>
</evidence>
<sequence length="285" mass="32205">KEFYFPFFITTVRVLFTLLALEILRNLKLINLSVLTLEESQSFLWPTICYIIQVTTSLGAMKGMSIPLYTSIKRCGPLINMVLSIILLKKKKPSWLSQVSVILAAIGCVISGTGELTVNYRGYVNATVSLLSKSFYFTLVEAQDYGVLKFIQLLCYNSLPILLFMSWFTDELNQAFSFIQSSDLQFLTLFVLTVVIGSCLVYVEFLCITLTSALTVSILGTIRSLCQIILGFFLVEGAPSNTLFLLGIGLNFFGGLLYLTEKLLLKSKYRYQYACFRNFFVRHDL</sequence>
<dbReference type="PANTHER" id="PTHR11132">
    <property type="entry name" value="SOLUTE CARRIER FAMILY 35"/>
    <property type="match status" value="1"/>
</dbReference>
<evidence type="ECO:0000256" key="4">
    <source>
        <dbReference type="ARBA" id="ARBA00023136"/>
    </source>
</evidence>
<feature type="transmembrane region" description="Helical" evidence="5">
    <location>
        <begin position="241"/>
        <end position="260"/>
    </location>
</feature>
<accession>A0ABM1S4F0</accession>
<gene>
    <name evidence="8" type="primary">LOC111085220</name>
</gene>
<comment type="subcellular location">
    <subcellularLocation>
        <location evidence="1">Membrane</location>
        <topology evidence="1">Multi-pass membrane protein</topology>
    </subcellularLocation>
</comment>
<evidence type="ECO:0000256" key="3">
    <source>
        <dbReference type="ARBA" id="ARBA00022989"/>
    </source>
</evidence>
<evidence type="ECO:0000256" key="1">
    <source>
        <dbReference type="ARBA" id="ARBA00004141"/>
    </source>
</evidence>
<evidence type="ECO:0000313" key="8">
    <source>
        <dbReference type="RefSeq" id="XP_022238505.1"/>
    </source>
</evidence>
<evidence type="ECO:0000256" key="5">
    <source>
        <dbReference type="SAM" id="Phobius"/>
    </source>
</evidence>
<keyword evidence="4 5" id="KW-0472">Membrane</keyword>
<proteinExistence type="predicted"/>
<feature type="non-terminal residue" evidence="8">
    <location>
        <position position="1"/>
    </location>
</feature>
<feature type="transmembrane region" description="Helical" evidence="5">
    <location>
        <begin position="214"/>
        <end position="235"/>
    </location>
</feature>
<evidence type="ECO:0000256" key="2">
    <source>
        <dbReference type="ARBA" id="ARBA00022692"/>
    </source>
</evidence>
<dbReference type="InterPro" id="IPR004853">
    <property type="entry name" value="Sugar_P_trans_dom"/>
</dbReference>
<dbReference type="GeneID" id="111085220"/>
<feature type="transmembrane region" description="Helical" evidence="5">
    <location>
        <begin position="6"/>
        <end position="23"/>
    </location>
</feature>
<feature type="domain" description="Sugar phosphate transporter" evidence="6">
    <location>
        <begin position="2"/>
        <end position="258"/>
    </location>
</feature>
<keyword evidence="2 5" id="KW-0812">Transmembrane</keyword>
<dbReference type="InterPro" id="IPR050186">
    <property type="entry name" value="TPT_transporter"/>
</dbReference>
<dbReference type="Proteomes" id="UP000694941">
    <property type="component" value="Unplaced"/>
</dbReference>
<keyword evidence="3 5" id="KW-1133">Transmembrane helix</keyword>
<evidence type="ECO:0000259" key="6">
    <source>
        <dbReference type="Pfam" id="PF03151"/>
    </source>
</evidence>
<reference evidence="8" key="1">
    <citation type="submission" date="2025-08" db="UniProtKB">
        <authorList>
            <consortium name="RefSeq"/>
        </authorList>
    </citation>
    <scope>IDENTIFICATION</scope>
    <source>
        <tissue evidence="8">Muscle</tissue>
    </source>
</reference>
<name>A0ABM1S4F0_LIMPO</name>